<sequence>MVRKIISLLLGTVLVISGIYGVLYLLYFTVYPVRTLYYLVPGGLFVIGIVILWEDLTKFLRRH</sequence>
<keyword evidence="1" id="KW-0812">Transmembrane</keyword>
<evidence type="ECO:0000313" key="2">
    <source>
        <dbReference type="EMBL" id="KWV44820.1"/>
    </source>
</evidence>
<keyword evidence="1" id="KW-0472">Membrane</keyword>
<accession>A0A109J9H8</accession>
<protein>
    <submittedName>
        <fullName evidence="2">Uncharacterized protein</fullName>
    </submittedName>
</protein>
<dbReference type="EMBL" id="LNCD01000120">
    <property type="protein sequence ID" value="KWV44820.1"/>
    <property type="molecule type" value="Genomic_DNA"/>
</dbReference>
<comment type="caution">
    <text evidence="2">The sequence shown here is derived from an EMBL/GenBank/DDBJ whole genome shotgun (WGS) entry which is preliminary data.</text>
</comment>
<dbReference type="AlphaFoldDB" id="A0A109J9H8"/>
<dbReference type="Proteomes" id="UP000068164">
    <property type="component" value="Unassembled WGS sequence"/>
</dbReference>
<feature type="transmembrane region" description="Helical" evidence="1">
    <location>
        <begin position="7"/>
        <end position="30"/>
    </location>
</feature>
<feature type="transmembrane region" description="Helical" evidence="1">
    <location>
        <begin position="36"/>
        <end position="53"/>
    </location>
</feature>
<evidence type="ECO:0000256" key="1">
    <source>
        <dbReference type="SAM" id="Phobius"/>
    </source>
</evidence>
<keyword evidence="1" id="KW-1133">Transmembrane helix</keyword>
<proteinExistence type="predicted"/>
<organism evidence="2 3">
    <name type="scientific">Rhizobium altiplani</name>
    <dbReference type="NCBI Taxonomy" id="1864509"/>
    <lineage>
        <taxon>Bacteria</taxon>
        <taxon>Pseudomonadati</taxon>
        <taxon>Pseudomonadota</taxon>
        <taxon>Alphaproteobacteria</taxon>
        <taxon>Hyphomicrobiales</taxon>
        <taxon>Rhizobiaceae</taxon>
        <taxon>Rhizobium/Agrobacterium group</taxon>
        <taxon>Rhizobium</taxon>
    </lineage>
</organism>
<dbReference type="RefSeq" id="WP_018858565.1">
    <property type="nucleotide sequence ID" value="NZ_LNCD01000120.1"/>
</dbReference>
<evidence type="ECO:0000313" key="3">
    <source>
        <dbReference type="Proteomes" id="UP000068164"/>
    </source>
</evidence>
<gene>
    <name evidence="2" type="ORF">AS026_01510</name>
</gene>
<reference evidence="2 3" key="1">
    <citation type="submission" date="2015-11" db="EMBL/GenBank/DDBJ databases">
        <title>Draft Genome Sequence of the Strain BR 10423 (Rhizobium sp.) isolated from nodules of Mimosa pudica.</title>
        <authorList>
            <person name="Barauna A.C."/>
            <person name="Zilli J.E."/>
            <person name="Simoes-Araujo J.L."/>
            <person name="Reis V.M."/>
            <person name="James E.K."/>
            <person name="Reis F.B.Jr."/>
            <person name="Rouws L.F."/>
            <person name="Passos S.R."/>
            <person name="Gois S.R."/>
        </authorList>
    </citation>
    <scope>NUCLEOTIDE SEQUENCE [LARGE SCALE GENOMIC DNA]</scope>
    <source>
        <strain evidence="2 3">BR10423</strain>
    </source>
</reference>
<dbReference type="OrthoDB" id="8399798at2"/>
<name>A0A109J9H8_9HYPH</name>
<keyword evidence="3" id="KW-1185">Reference proteome</keyword>